<keyword evidence="2" id="KW-0812">Transmembrane</keyword>
<evidence type="ECO:0000256" key="1">
    <source>
        <dbReference type="SAM" id="Coils"/>
    </source>
</evidence>
<organism evidence="3 4">
    <name type="scientific">Caulobacter mirabilis</name>
    <dbReference type="NCBI Taxonomy" id="69666"/>
    <lineage>
        <taxon>Bacteria</taxon>
        <taxon>Pseudomonadati</taxon>
        <taxon>Pseudomonadota</taxon>
        <taxon>Alphaproteobacteria</taxon>
        <taxon>Caulobacterales</taxon>
        <taxon>Caulobacteraceae</taxon>
        <taxon>Caulobacter</taxon>
    </lineage>
</organism>
<keyword evidence="2" id="KW-1133">Transmembrane helix</keyword>
<keyword evidence="2" id="KW-0472">Membrane</keyword>
<evidence type="ECO:0000256" key="2">
    <source>
        <dbReference type="SAM" id="Phobius"/>
    </source>
</evidence>
<reference evidence="3 4" key="1">
    <citation type="submission" date="2017-10" db="EMBL/GenBank/DDBJ databases">
        <title>Genome sequence of Caulobacter mirabilis FWC38.</title>
        <authorList>
            <person name="Fiebig A."/>
            <person name="Crosson S."/>
        </authorList>
    </citation>
    <scope>NUCLEOTIDE SEQUENCE [LARGE SCALE GENOMIC DNA]</scope>
    <source>
        <strain evidence="3 4">FWC 38</strain>
    </source>
</reference>
<name>A0A2D2AVV5_9CAUL</name>
<dbReference type="KEGG" id="cmb:CSW64_06725"/>
<dbReference type="RefSeq" id="WP_099621387.1">
    <property type="nucleotide sequence ID" value="NZ_CP024201.1"/>
</dbReference>
<accession>A0A2D2AVV5</accession>
<evidence type="ECO:0000313" key="3">
    <source>
        <dbReference type="EMBL" id="ATQ42130.1"/>
    </source>
</evidence>
<dbReference type="Proteomes" id="UP000228945">
    <property type="component" value="Chromosome"/>
</dbReference>
<proteinExistence type="predicted"/>
<keyword evidence="4" id="KW-1185">Reference proteome</keyword>
<dbReference type="AlphaFoldDB" id="A0A2D2AVV5"/>
<feature type="transmembrane region" description="Helical" evidence="2">
    <location>
        <begin position="17"/>
        <end position="36"/>
    </location>
</feature>
<gene>
    <name evidence="3" type="ORF">CSW64_06725</name>
</gene>
<evidence type="ECO:0000313" key="4">
    <source>
        <dbReference type="Proteomes" id="UP000228945"/>
    </source>
</evidence>
<dbReference type="EMBL" id="CP024201">
    <property type="protein sequence ID" value="ATQ42130.1"/>
    <property type="molecule type" value="Genomic_DNA"/>
</dbReference>
<dbReference type="OrthoDB" id="7632474at2"/>
<sequence length="86" mass="9606">MPASRNPATGFRFDKQVTLAVIVTIAVQAGGGLMWAGRASARIDELQRKIDRQADLSERLTRLEEQVAATRVTLERLERRLETGEL</sequence>
<protein>
    <submittedName>
        <fullName evidence="3">Uncharacterized protein</fullName>
    </submittedName>
</protein>
<feature type="coiled-coil region" evidence="1">
    <location>
        <begin position="36"/>
        <end position="80"/>
    </location>
</feature>
<keyword evidence="1" id="KW-0175">Coiled coil</keyword>